<name>A0A8D8ATS8_CULPI</name>
<dbReference type="AlphaFoldDB" id="A0A8D8ATS8"/>
<dbReference type="EMBL" id="HBUE01048494">
    <property type="protein sequence ID" value="CAG6463539.1"/>
    <property type="molecule type" value="Transcribed_RNA"/>
</dbReference>
<evidence type="ECO:0000313" key="1">
    <source>
        <dbReference type="EMBL" id="CAG6463539.1"/>
    </source>
</evidence>
<sequence>MMMPAQLSRTYEPNRQSHLLLRKVLFTKKIIESSEYLHNQASTFLSPQHRRSSNVVSLSASVFLGLSSVRDHFYCSQECLAQRKKSEFAVLSYRRVLRLTWHKT</sequence>
<organism evidence="1">
    <name type="scientific">Culex pipiens</name>
    <name type="common">House mosquito</name>
    <dbReference type="NCBI Taxonomy" id="7175"/>
    <lineage>
        <taxon>Eukaryota</taxon>
        <taxon>Metazoa</taxon>
        <taxon>Ecdysozoa</taxon>
        <taxon>Arthropoda</taxon>
        <taxon>Hexapoda</taxon>
        <taxon>Insecta</taxon>
        <taxon>Pterygota</taxon>
        <taxon>Neoptera</taxon>
        <taxon>Endopterygota</taxon>
        <taxon>Diptera</taxon>
        <taxon>Nematocera</taxon>
        <taxon>Culicoidea</taxon>
        <taxon>Culicidae</taxon>
        <taxon>Culicinae</taxon>
        <taxon>Culicini</taxon>
        <taxon>Culex</taxon>
        <taxon>Culex</taxon>
    </lineage>
</organism>
<accession>A0A8D8ATS8</accession>
<reference evidence="1" key="1">
    <citation type="submission" date="2021-05" db="EMBL/GenBank/DDBJ databases">
        <authorList>
            <person name="Alioto T."/>
            <person name="Alioto T."/>
            <person name="Gomez Garrido J."/>
        </authorList>
    </citation>
    <scope>NUCLEOTIDE SEQUENCE</scope>
</reference>
<protein>
    <submittedName>
        <fullName evidence="1">(northern house mosquito) hypothetical protein</fullName>
    </submittedName>
</protein>
<proteinExistence type="predicted"/>